<name>A0A7S0Y2E9_HEMAN</name>
<sequence length="123" mass="13046">MLLGLRTTLACLVAVLAVATLLPTASALLPLPLPSLRTSIRIIGIRAPHFPITMSSTPPAATPPGPHEQEDGFASPPLHAKGHSPVKMAPPAPVKKQPFLRRRPADGEDSSPSMSHAKRKIEF</sequence>
<organism evidence="3">
    <name type="scientific">Hemiselmis andersenii</name>
    <name type="common">Cryptophyte alga</name>
    <dbReference type="NCBI Taxonomy" id="464988"/>
    <lineage>
        <taxon>Eukaryota</taxon>
        <taxon>Cryptophyceae</taxon>
        <taxon>Cryptomonadales</taxon>
        <taxon>Hemiselmidaceae</taxon>
        <taxon>Hemiselmis</taxon>
    </lineage>
</organism>
<evidence type="ECO:0000256" key="2">
    <source>
        <dbReference type="SAM" id="SignalP"/>
    </source>
</evidence>
<dbReference type="EMBL" id="HBFK01032542">
    <property type="protein sequence ID" value="CAD8753271.1"/>
    <property type="molecule type" value="Transcribed_RNA"/>
</dbReference>
<feature type="signal peptide" evidence="2">
    <location>
        <begin position="1"/>
        <end position="27"/>
    </location>
</feature>
<gene>
    <name evidence="3" type="ORF">HAND1043_LOCUS19777</name>
</gene>
<keyword evidence="2" id="KW-0732">Signal</keyword>
<evidence type="ECO:0000313" key="3">
    <source>
        <dbReference type="EMBL" id="CAD8753271.1"/>
    </source>
</evidence>
<evidence type="ECO:0000256" key="1">
    <source>
        <dbReference type="SAM" id="MobiDB-lite"/>
    </source>
</evidence>
<dbReference type="AlphaFoldDB" id="A0A7S0Y2E9"/>
<proteinExistence type="predicted"/>
<feature type="region of interest" description="Disordered" evidence="1">
    <location>
        <begin position="53"/>
        <end position="123"/>
    </location>
</feature>
<protein>
    <submittedName>
        <fullName evidence="3">Uncharacterized protein</fullName>
    </submittedName>
</protein>
<feature type="chain" id="PRO_5031084638" evidence="2">
    <location>
        <begin position="28"/>
        <end position="123"/>
    </location>
</feature>
<accession>A0A7S0Y2E9</accession>
<reference evidence="3" key="1">
    <citation type="submission" date="2021-01" db="EMBL/GenBank/DDBJ databases">
        <authorList>
            <person name="Corre E."/>
            <person name="Pelletier E."/>
            <person name="Niang G."/>
            <person name="Scheremetjew M."/>
            <person name="Finn R."/>
            <person name="Kale V."/>
            <person name="Holt S."/>
            <person name="Cochrane G."/>
            <person name="Meng A."/>
            <person name="Brown T."/>
            <person name="Cohen L."/>
        </authorList>
    </citation>
    <scope>NUCLEOTIDE SEQUENCE</scope>
    <source>
        <strain evidence="3">CCMP441</strain>
    </source>
</reference>